<evidence type="ECO:0000313" key="2">
    <source>
        <dbReference type="Proteomes" id="UP001364890"/>
    </source>
</evidence>
<reference evidence="1 2" key="1">
    <citation type="submission" date="2024-01" db="EMBL/GenBank/DDBJ databases">
        <title>Seven novel Bacillus-like species.</title>
        <authorList>
            <person name="Liu G."/>
        </authorList>
    </citation>
    <scope>NUCLEOTIDE SEQUENCE [LARGE SCALE GENOMIC DNA]</scope>
    <source>
        <strain evidence="1 2">FJAT-51614</strain>
    </source>
</reference>
<keyword evidence="2" id="KW-1185">Reference proteome</keyword>
<dbReference type="Proteomes" id="UP001364890">
    <property type="component" value="Unassembled WGS sequence"/>
</dbReference>
<evidence type="ECO:0000313" key="1">
    <source>
        <dbReference type="EMBL" id="MEI4770954.1"/>
    </source>
</evidence>
<accession>A0ABU8F7G5</accession>
<dbReference type="EMBL" id="JBAWSY010000013">
    <property type="protein sequence ID" value="MEI4770954.1"/>
    <property type="molecule type" value="Genomic_DNA"/>
</dbReference>
<name>A0ABU8F7G5_9BACI</name>
<proteinExistence type="predicted"/>
<sequence length="64" mass="7631">MDQKDVEINQLVEALMLKIPREHVIETLNQLLNMPKEDMDELAEYCRMIDEREKNTSLLQQKNT</sequence>
<dbReference type="RefSeq" id="WP_336498522.1">
    <property type="nucleotide sequence ID" value="NZ_JBAWSY010000013.1"/>
</dbReference>
<gene>
    <name evidence="1" type="ORF">WAX74_15130</name>
</gene>
<comment type="caution">
    <text evidence="1">The sequence shown here is derived from an EMBL/GenBank/DDBJ whole genome shotgun (WGS) entry which is preliminary data.</text>
</comment>
<protein>
    <submittedName>
        <fullName evidence="1">Uncharacterized protein</fullName>
    </submittedName>
</protein>
<organism evidence="1 2">
    <name type="scientific">Psychrobacillus mangrovi</name>
    <dbReference type="NCBI Taxonomy" id="3117745"/>
    <lineage>
        <taxon>Bacteria</taxon>
        <taxon>Bacillati</taxon>
        <taxon>Bacillota</taxon>
        <taxon>Bacilli</taxon>
        <taxon>Bacillales</taxon>
        <taxon>Bacillaceae</taxon>
        <taxon>Psychrobacillus</taxon>
    </lineage>
</organism>